<dbReference type="Proteomes" id="UP000515150">
    <property type="component" value="Chromosome 10"/>
</dbReference>
<dbReference type="KEGG" id="bspl:114864883"/>
<feature type="region of interest" description="Disordered" evidence="8">
    <location>
        <begin position="279"/>
        <end position="300"/>
    </location>
</feature>
<feature type="domain" description="Ig-like" evidence="11">
    <location>
        <begin position="135"/>
        <end position="224"/>
    </location>
</feature>
<gene>
    <name evidence="13" type="primary">LOC114864883</name>
</gene>
<dbReference type="GO" id="GO:0009617">
    <property type="term" value="P:response to bacterium"/>
    <property type="evidence" value="ECO:0007669"/>
    <property type="project" value="TreeGrafter"/>
</dbReference>
<evidence type="ECO:0000256" key="1">
    <source>
        <dbReference type="ARBA" id="ARBA00004236"/>
    </source>
</evidence>
<dbReference type="GO" id="GO:0005886">
    <property type="term" value="C:plasma membrane"/>
    <property type="evidence" value="ECO:0007669"/>
    <property type="project" value="UniProtKB-SubCell"/>
</dbReference>
<evidence type="ECO:0000256" key="6">
    <source>
        <dbReference type="ARBA" id="ARBA00023157"/>
    </source>
</evidence>
<evidence type="ECO:0000256" key="7">
    <source>
        <dbReference type="ARBA" id="ARBA00023180"/>
    </source>
</evidence>
<keyword evidence="4" id="KW-0391">Immunity</keyword>
<dbReference type="GO" id="GO:0002376">
    <property type="term" value="P:immune system process"/>
    <property type="evidence" value="ECO:0007669"/>
    <property type="project" value="UniProtKB-KW"/>
</dbReference>
<proteinExistence type="predicted"/>
<dbReference type="InterPro" id="IPR013106">
    <property type="entry name" value="Ig_V-set"/>
</dbReference>
<keyword evidence="3 10" id="KW-0732">Signal</keyword>
<organism evidence="12 13">
    <name type="scientific">Betta splendens</name>
    <name type="common">Siamese fighting fish</name>
    <dbReference type="NCBI Taxonomy" id="158456"/>
    <lineage>
        <taxon>Eukaryota</taxon>
        <taxon>Metazoa</taxon>
        <taxon>Chordata</taxon>
        <taxon>Craniata</taxon>
        <taxon>Vertebrata</taxon>
        <taxon>Euteleostomi</taxon>
        <taxon>Actinopterygii</taxon>
        <taxon>Neopterygii</taxon>
        <taxon>Teleostei</taxon>
        <taxon>Neoteleostei</taxon>
        <taxon>Acanthomorphata</taxon>
        <taxon>Anabantaria</taxon>
        <taxon>Anabantiformes</taxon>
        <taxon>Anabantoidei</taxon>
        <taxon>Osphronemidae</taxon>
        <taxon>Betta</taxon>
    </lineage>
</organism>
<dbReference type="SMART" id="SM00406">
    <property type="entry name" value="IGv"/>
    <property type="match status" value="2"/>
</dbReference>
<keyword evidence="12" id="KW-1185">Reference proteome</keyword>
<keyword evidence="7" id="KW-0325">Glycoprotein</keyword>
<keyword evidence="9" id="KW-1133">Transmembrane helix</keyword>
<dbReference type="SMART" id="SM00409">
    <property type="entry name" value="IG"/>
    <property type="match status" value="2"/>
</dbReference>
<evidence type="ECO:0000259" key="11">
    <source>
        <dbReference type="PROSITE" id="PS50835"/>
    </source>
</evidence>
<dbReference type="AlphaFoldDB" id="A0A6P7NP83"/>
<evidence type="ECO:0000256" key="4">
    <source>
        <dbReference type="ARBA" id="ARBA00022859"/>
    </source>
</evidence>
<evidence type="ECO:0000313" key="12">
    <source>
        <dbReference type="Proteomes" id="UP000515150"/>
    </source>
</evidence>
<keyword evidence="5 9" id="KW-0472">Membrane</keyword>
<comment type="subcellular location">
    <subcellularLocation>
        <location evidence="1">Cell membrane</location>
    </subcellularLocation>
</comment>
<feature type="chain" id="PRO_5027673561" evidence="10">
    <location>
        <begin position="20"/>
        <end position="359"/>
    </location>
</feature>
<feature type="domain" description="Ig-like" evidence="11">
    <location>
        <begin position="34"/>
        <end position="121"/>
    </location>
</feature>
<evidence type="ECO:0000256" key="3">
    <source>
        <dbReference type="ARBA" id="ARBA00022729"/>
    </source>
</evidence>
<feature type="signal peptide" evidence="10">
    <location>
        <begin position="1"/>
        <end position="19"/>
    </location>
</feature>
<name>A0A6P7NP83_BETSP</name>
<dbReference type="InterPro" id="IPR003599">
    <property type="entry name" value="Ig_sub"/>
</dbReference>
<accession>A0A6P7NP83</accession>
<keyword evidence="6" id="KW-1015">Disulfide bond</keyword>
<dbReference type="PROSITE" id="PS50835">
    <property type="entry name" value="IG_LIKE"/>
    <property type="match status" value="2"/>
</dbReference>
<keyword evidence="2" id="KW-1003">Cell membrane</keyword>
<reference evidence="13" key="1">
    <citation type="submission" date="2025-08" db="UniProtKB">
        <authorList>
            <consortium name="RefSeq"/>
        </authorList>
    </citation>
    <scope>IDENTIFICATION</scope>
</reference>
<dbReference type="OrthoDB" id="8947657at2759"/>
<protein>
    <submittedName>
        <fullName evidence="13">Uncharacterized protein LOC114864883</fullName>
    </submittedName>
</protein>
<dbReference type="InterPro" id="IPR036179">
    <property type="entry name" value="Ig-like_dom_sf"/>
</dbReference>
<dbReference type="FunCoup" id="A0A6P7NP83">
    <property type="interactions" value="2"/>
</dbReference>
<dbReference type="Gene3D" id="2.60.40.10">
    <property type="entry name" value="Immunoglobulins"/>
    <property type="match status" value="2"/>
</dbReference>
<evidence type="ECO:0000256" key="5">
    <source>
        <dbReference type="ARBA" id="ARBA00023136"/>
    </source>
</evidence>
<feature type="transmembrane region" description="Helical" evidence="9">
    <location>
        <begin position="247"/>
        <end position="269"/>
    </location>
</feature>
<evidence type="ECO:0000256" key="8">
    <source>
        <dbReference type="SAM" id="MobiDB-lite"/>
    </source>
</evidence>
<sequence>MIGKLAALILLSSATLIQTAEVLHQLPVTVTDAGDYVTLICPVSDRDGSFFHWFKQPLGFMPQKVCAGILGTITVTEPFKESRFTSVNGENQNVLTIRNVSKEDEAVYFCQTGTAYAQTVANGTFLAVREHNQQEQVYVKQSLKTGPGDSAMLQCSLLSNNKDEVQCLDEQSVYWFRAGSLGFNPVVLYRHRNKSDEQEARSCSYSLSKTIQDSSDAGTYYCAVVTCGRILFGEGTNVEKRPELDPVVLVLGVLLAFCVTVIGGFIVCGRSRHGCDHCKGERSASTQNGHNGSTSHGSRDLGDAAEAVNYAALSFSTKTAQRMKVKEPLSQQSLYSSVEYRQVDQRMQHQPAYEPQNLF</sequence>
<dbReference type="RefSeq" id="XP_029021716.1">
    <property type="nucleotide sequence ID" value="XM_029165883.3"/>
</dbReference>
<dbReference type="Pfam" id="PF07686">
    <property type="entry name" value="V-set"/>
    <property type="match status" value="1"/>
</dbReference>
<keyword evidence="9" id="KW-0812">Transmembrane</keyword>
<dbReference type="InParanoid" id="A0A6P7NP83"/>
<dbReference type="InterPro" id="IPR013783">
    <property type="entry name" value="Ig-like_fold"/>
</dbReference>
<dbReference type="PANTHER" id="PTHR19433:SF127">
    <property type="entry name" value="NITR9"/>
    <property type="match status" value="1"/>
</dbReference>
<dbReference type="PANTHER" id="PTHR19433">
    <property type="entry name" value="T-CELL RECEPTOR ALPHA CHAIN V REGION-RELATED"/>
    <property type="match status" value="1"/>
</dbReference>
<dbReference type="GeneID" id="114864883"/>
<evidence type="ECO:0000256" key="2">
    <source>
        <dbReference type="ARBA" id="ARBA00022475"/>
    </source>
</evidence>
<dbReference type="CDD" id="cd00099">
    <property type="entry name" value="IgV"/>
    <property type="match status" value="1"/>
</dbReference>
<evidence type="ECO:0000256" key="10">
    <source>
        <dbReference type="SAM" id="SignalP"/>
    </source>
</evidence>
<dbReference type="InterPro" id="IPR052051">
    <property type="entry name" value="TCR_complex_component"/>
</dbReference>
<feature type="compositionally biased region" description="Polar residues" evidence="8">
    <location>
        <begin position="283"/>
        <end position="296"/>
    </location>
</feature>
<dbReference type="SUPFAM" id="SSF48726">
    <property type="entry name" value="Immunoglobulin"/>
    <property type="match status" value="2"/>
</dbReference>
<evidence type="ECO:0000313" key="13">
    <source>
        <dbReference type="RefSeq" id="XP_029021716.1"/>
    </source>
</evidence>
<evidence type="ECO:0000256" key="9">
    <source>
        <dbReference type="SAM" id="Phobius"/>
    </source>
</evidence>
<dbReference type="InterPro" id="IPR007110">
    <property type="entry name" value="Ig-like_dom"/>
</dbReference>